<sequence length="149" mass="16313" precursor="true">MPGYRVHLIAGAVTGAAALTAATQTGLLMADRETQAALFCVTLASSIFPDIDTPSKGRPWFYGALAAADAFLIYTRRYFWASLLGFMAMLPCIGGHRGWTHTWWAMLLVPLPLLLAPVHLFGMSWRGAAVWYLAAVLGYASHLVLDEKW</sequence>
<dbReference type="EMBL" id="CP000527">
    <property type="protein sequence ID" value="ABM28999.1"/>
    <property type="molecule type" value="Genomic_DNA"/>
</dbReference>
<proteinExistence type="predicted"/>
<dbReference type="KEGG" id="dvl:Dvul_1983"/>
<dbReference type="Pfam" id="PF04307">
    <property type="entry name" value="YdjM"/>
    <property type="match status" value="1"/>
</dbReference>
<protein>
    <submittedName>
        <fullName evidence="2">Membrane-bound metal-dependent hydrolase</fullName>
    </submittedName>
</protein>
<dbReference type="InterPro" id="IPR007404">
    <property type="entry name" value="YdjM-like"/>
</dbReference>
<evidence type="ECO:0000313" key="3">
    <source>
        <dbReference type="Proteomes" id="UP000009173"/>
    </source>
</evidence>
<feature type="transmembrane region" description="Helical" evidence="1">
    <location>
        <begin position="101"/>
        <end position="122"/>
    </location>
</feature>
<feature type="transmembrane region" description="Helical" evidence="1">
    <location>
        <begin position="128"/>
        <end position="145"/>
    </location>
</feature>
<evidence type="ECO:0000313" key="2">
    <source>
        <dbReference type="EMBL" id="ABM28999.1"/>
    </source>
</evidence>
<organism evidence="2 3">
    <name type="scientific">Nitratidesulfovibrio vulgaris (strain DP4)</name>
    <name type="common">Desulfovibrio vulgaris</name>
    <dbReference type="NCBI Taxonomy" id="391774"/>
    <lineage>
        <taxon>Bacteria</taxon>
        <taxon>Pseudomonadati</taxon>
        <taxon>Thermodesulfobacteriota</taxon>
        <taxon>Desulfovibrionia</taxon>
        <taxon>Desulfovibrionales</taxon>
        <taxon>Desulfovibrionaceae</taxon>
        <taxon>Nitratidesulfovibrio</taxon>
    </lineage>
</organism>
<keyword evidence="1" id="KW-0472">Membrane</keyword>
<reference evidence="3" key="1">
    <citation type="journal article" date="2009" name="Environ. Microbiol.">
        <title>Contribution of mobile genetic elements to Desulfovibrio vulgaris genome plasticity.</title>
        <authorList>
            <person name="Walker C.B."/>
            <person name="Stolyar S."/>
            <person name="Chivian D."/>
            <person name="Pinel N."/>
            <person name="Gabster J.A."/>
            <person name="Dehal P.S."/>
            <person name="He Z."/>
            <person name="Yang Z.K."/>
            <person name="Yen H.C."/>
            <person name="Zhou J."/>
            <person name="Wall J.D."/>
            <person name="Hazen T.C."/>
            <person name="Arkin A.P."/>
            <person name="Stahl D.A."/>
        </authorList>
    </citation>
    <scope>NUCLEOTIDE SEQUENCE [LARGE SCALE GENOMIC DNA]</scope>
    <source>
        <strain evidence="3">DP4</strain>
    </source>
</reference>
<keyword evidence="2" id="KW-0378">Hydrolase</keyword>
<name>A0A0H3A9V2_NITV4</name>
<gene>
    <name evidence="2" type="ordered locus">Dvul_1983</name>
</gene>
<feature type="transmembrane region" description="Helical" evidence="1">
    <location>
        <begin position="60"/>
        <end position="80"/>
    </location>
</feature>
<dbReference type="AlphaFoldDB" id="A0A0H3A9V2"/>
<evidence type="ECO:0000256" key="1">
    <source>
        <dbReference type="SAM" id="Phobius"/>
    </source>
</evidence>
<dbReference type="HOGENOM" id="CLU_1746663_0_0_7"/>
<dbReference type="Proteomes" id="UP000009173">
    <property type="component" value="Chromosome"/>
</dbReference>
<dbReference type="GO" id="GO:0016787">
    <property type="term" value="F:hydrolase activity"/>
    <property type="evidence" value="ECO:0007669"/>
    <property type="project" value="UniProtKB-KW"/>
</dbReference>
<keyword evidence="1" id="KW-0812">Transmembrane</keyword>
<accession>A0A0H3A9V2</accession>
<dbReference type="RefSeq" id="WP_010938305.1">
    <property type="nucleotide sequence ID" value="NC_008751.1"/>
</dbReference>
<keyword evidence="1" id="KW-1133">Transmembrane helix</keyword>